<keyword evidence="1" id="KW-0472">Membrane</keyword>
<organism evidence="2 3">
    <name type="scientific">Phaseolus angularis</name>
    <name type="common">Azuki bean</name>
    <name type="synonym">Vigna angularis</name>
    <dbReference type="NCBI Taxonomy" id="3914"/>
    <lineage>
        <taxon>Eukaryota</taxon>
        <taxon>Viridiplantae</taxon>
        <taxon>Streptophyta</taxon>
        <taxon>Embryophyta</taxon>
        <taxon>Tracheophyta</taxon>
        <taxon>Spermatophyta</taxon>
        <taxon>Magnoliopsida</taxon>
        <taxon>eudicotyledons</taxon>
        <taxon>Gunneridae</taxon>
        <taxon>Pentapetalae</taxon>
        <taxon>rosids</taxon>
        <taxon>fabids</taxon>
        <taxon>Fabales</taxon>
        <taxon>Fabaceae</taxon>
        <taxon>Papilionoideae</taxon>
        <taxon>50 kb inversion clade</taxon>
        <taxon>NPAAA clade</taxon>
        <taxon>indigoferoid/millettioid clade</taxon>
        <taxon>Phaseoleae</taxon>
        <taxon>Vigna</taxon>
    </lineage>
</organism>
<protein>
    <submittedName>
        <fullName evidence="2">Uncharacterized protein</fullName>
    </submittedName>
</protein>
<evidence type="ECO:0000313" key="3">
    <source>
        <dbReference type="Proteomes" id="UP000053144"/>
    </source>
</evidence>
<keyword evidence="1" id="KW-1133">Transmembrane helix</keyword>
<evidence type="ECO:0000256" key="1">
    <source>
        <dbReference type="SAM" id="Phobius"/>
    </source>
</evidence>
<gene>
    <name evidence="2" type="ORF">LR48_Vigan641s007200</name>
</gene>
<evidence type="ECO:0000313" key="2">
    <source>
        <dbReference type="EMBL" id="KOM29284.1"/>
    </source>
</evidence>
<dbReference type="AlphaFoldDB" id="A0A0L9TGN0"/>
<dbReference type="EMBL" id="KQ258471">
    <property type="protein sequence ID" value="KOM29284.1"/>
    <property type="molecule type" value="Genomic_DNA"/>
</dbReference>
<accession>A0A0L9TGN0</accession>
<keyword evidence="1" id="KW-0812">Transmembrane</keyword>
<sequence length="86" mass="9520">MQKAALEALDPRQVMIRGQPLMLLPMVQVTYHLGMVLVVIVDVTVTHPKMEDGEAQICLPFSVVNIELEIIEDVGVGDIQEAYPGY</sequence>
<dbReference type="Gramene" id="KOM29284">
    <property type="protein sequence ID" value="KOM29284"/>
    <property type="gene ID" value="LR48_Vigan641s007200"/>
</dbReference>
<dbReference type="Proteomes" id="UP000053144">
    <property type="component" value="Unassembled WGS sequence"/>
</dbReference>
<reference evidence="3" key="1">
    <citation type="journal article" date="2015" name="Proc. Natl. Acad. Sci. U.S.A.">
        <title>Genome sequencing of adzuki bean (Vigna angularis) provides insight into high starch and low fat accumulation and domestication.</title>
        <authorList>
            <person name="Yang K."/>
            <person name="Tian Z."/>
            <person name="Chen C."/>
            <person name="Luo L."/>
            <person name="Zhao B."/>
            <person name="Wang Z."/>
            <person name="Yu L."/>
            <person name="Li Y."/>
            <person name="Sun Y."/>
            <person name="Li W."/>
            <person name="Chen Y."/>
            <person name="Li Y."/>
            <person name="Zhang Y."/>
            <person name="Ai D."/>
            <person name="Zhao J."/>
            <person name="Shang C."/>
            <person name="Ma Y."/>
            <person name="Wu B."/>
            <person name="Wang M."/>
            <person name="Gao L."/>
            <person name="Sun D."/>
            <person name="Zhang P."/>
            <person name="Guo F."/>
            <person name="Wang W."/>
            <person name="Li Y."/>
            <person name="Wang J."/>
            <person name="Varshney R.K."/>
            <person name="Wang J."/>
            <person name="Ling H.Q."/>
            <person name="Wan P."/>
        </authorList>
    </citation>
    <scope>NUCLEOTIDE SEQUENCE</scope>
    <source>
        <strain evidence="3">cv. Jingnong 6</strain>
    </source>
</reference>
<proteinExistence type="predicted"/>
<feature type="transmembrane region" description="Helical" evidence="1">
    <location>
        <begin position="21"/>
        <end position="41"/>
    </location>
</feature>
<name>A0A0L9TGN0_PHAAN</name>